<comment type="pathway">
    <text evidence="8">Carotenoid biosynthesis; staphyloxanthin biosynthesis; staphyloxanthin from farnesyl diphosphate: step 4/5.</text>
</comment>
<accession>A0A2W1LAG5</accession>
<keyword evidence="5" id="KW-0125">Carotenoid biosynthesis</keyword>
<dbReference type="AlphaFoldDB" id="A0A2W1LAG5"/>
<evidence type="ECO:0000313" key="13">
    <source>
        <dbReference type="EMBL" id="PZD95130.1"/>
    </source>
</evidence>
<dbReference type="Pfam" id="PF00535">
    <property type="entry name" value="Glycos_transf_2"/>
    <property type="match status" value="1"/>
</dbReference>
<dbReference type="Proteomes" id="UP000249522">
    <property type="component" value="Unassembled WGS sequence"/>
</dbReference>
<evidence type="ECO:0000313" key="14">
    <source>
        <dbReference type="Proteomes" id="UP000249522"/>
    </source>
</evidence>
<dbReference type="GO" id="GO:0005886">
    <property type="term" value="C:plasma membrane"/>
    <property type="evidence" value="ECO:0007669"/>
    <property type="project" value="UniProtKB-SubCell"/>
</dbReference>
<evidence type="ECO:0000259" key="12">
    <source>
        <dbReference type="Pfam" id="PF00535"/>
    </source>
</evidence>
<protein>
    <recommendedName>
        <fullName evidence="10">4,4'-diaponeurosporenoate glycosyltransferase</fullName>
    </recommendedName>
</protein>
<dbReference type="Gene3D" id="3.90.550.10">
    <property type="entry name" value="Spore Coat Polysaccharide Biosynthesis Protein SpsA, Chain A"/>
    <property type="match status" value="1"/>
</dbReference>
<gene>
    <name evidence="13" type="ORF">DNH61_14690</name>
</gene>
<sequence length="327" mass="35470">MKPVRRKAAGSRGRGRAGARKGRRLVQARRKPRAAQRRIRVNRKGKPGKTDSKQSTAWKENMQSSPVADEESYSGPPEGAGSPPVVSVIIPVMNERRTIAAVIKEARKVHPSTEVIVVVNGSTDGSAEAARRAGAVVLEYDHALGHDVGRSIGAMSAGGKVLLFIDGDFVITAGELRPYVRAVLEQKADVALNNYHGPRRRRQVHNVVLAKHALNAMLGLPELGGASLTAVPHAISRRAMTVIGTEALAVPPLAQAKAASAELDIRLVDRVPVGIRNRKRQSRERRSPLERLVTGDHLEAAAWLIGQRGRRGGCTDLLRKRQHCEVR</sequence>
<dbReference type="OrthoDB" id="2902148at2"/>
<comment type="caution">
    <text evidence="13">The sequence shown here is derived from an EMBL/GenBank/DDBJ whole genome shotgun (WGS) entry which is preliminary data.</text>
</comment>
<evidence type="ECO:0000256" key="2">
    <source>
        <dbReference type="ARBA" id="ARBA00022475"/>
    </source>
</evidence>
<comment type="similarity">
    <text evidence="9">Belongs to the glycosyltransferase 2 family. CrtQ subfamily.</text>
</comment>
<comment type="function">
    <text evidence="7">Catalyzes the glycosylation of 4,4'-diaponeurosporenoate, i.e. the esterification of glucose at the C1'' position with the carboxyl group of 4,4'-diaponeurosporenic acid, to form glycosyl-4,4'-diaponeurosporenoate. This is a step in the biosynthesis of staphyloxanthin, an orange pigment present in most staphylococci strains.</text>
</comment>
<feature type="compositionally biased region" description="Basic residues" evidence="11">
    <location>
        <begin position="1"/>
        <end position="47"/>
    </location>
</feature>
<evidence type="ECO:0000256" key="4">
    <source>
        <dbReference type="ARBA" id="ARBA00022679"/>
    </source>
</evidence>
<proteinExistence type="inferred from homology"/>
<evidence type="ECO:0000256" key="3">
    <source>
        <dbReference type="ARBA" id="ARBA00022676"/>
    </source>
</evidence>
<evidence type="ECO:0000256" key="7">
    <source>
        <dbReference type="ARBA" id="ARBA00037281"/>
    </source>
</evidence>
<evidence type="ECO:0000256" key="10">
    <source>
        <dbReference type="ARBA" id="ARBA00040345"/>
    </source>
</evidence>
<dbReference type="PANTHER" id="PTHR43646:SF2">
    <property type="entry name" value="GLYCOSYLTRANSFERASE 2-LIKE DOMAIN-CONTAINING PROTEIN"/>
    <property type="match status" value="1"/>
</dbReference>
<evidence type="ECO:0000256" key="9">
    <source>
        <dbReference type="ARBA" id="ARBA00038120"/>
    </source>
</evidence>
<feature type="domain" description="Glycosyltransferase 2-like" evidence="12">
    <location>
        <begin position="87"/>
        <end position="192"/>
    </location>
</feature>
<comment type="subcellular location">
    <subcellularLocation>
        <location evidence="1">Cell membrane</location>
    </subcellularLocation>
</comment>
<dbReference type="EMBL" id="QKRB01000045">
    <property type="protein sequence ID" value="PZD95130.1"/>
    <property type="molecule type" value="Genomic_DNA"/>
</dbReference>
<keyword evidence="3" id="KW-0328">Glycosyltransferase</keyword>
<evidence type="ECO:0000256" key="5">
    <source>
        <dbReference type="ARBA" id="ARBA00022746"/>
    </source>
</evidence>
<dbReference type="RefSeq" id="WP_111147430.1">
    <property type="nucleotide sequence ID" value="NZ_QKRB01000045.1"/>
</dbReference>
<name>A0A2W1LAG5_9BACL</name>
<evidence type="ECO:0000256" key="11">
    <source>
        <dbReference type="SAM" id="MobiDB-lite"/>
    </source>
</evidence>
<keyword evidence="6" id="KW-0472">Membrane</keyword>
<dbReference type="SUPFAM" id="SSF53448">
    <property type="entry name" value="Nucleotide-diphospho-sugar transferases"/>
    <property type="match status" value="1"/>
</dbReference>
<feature type="region of interest" description="Disordered" evidence="11">
    <location>
        <begin position="1"/>
        <end position="81"/>
    </location>
</feature>
<dbReference type="InterPro" id="IPR001173">
    <property type="entry name" value="Glyco_trans_2-like"/>
</dbReference>
<reference evidence="13 14" key="1">
    <citation type="submission" date="2018-06" db="EMBL/GenBank/DDBJ databases">
        <title>Paenibacillus imtechensis sp. nov.</title>
        <authorList>
            <person name="Pinnaka A.K."/>
            <person name="Singh H."/>
            <person name="Kaur M."/>
        </authorList>
    </citation>
    <scope>NUCLEOTIDE SEQUENCE [LARGE SCALE GENOMIC DNA]</scope>
    <source>
        <strain evidence="13 14">SMB1</strain>
    </source>
</reference>
<feature type="compositionally biased region" description="Polar residues" evidence="11">
    <location>
        <begin position="53"/>
        <end position="66"/>
    </location>
</feature>
<dbReference type="PANTHER" id="PTHR43646">
    <property type="entry name" value="GLYCOSYLTRANSFERASE"/>
    <property type="match status" value="1"/>
</dbReference>
<keyword evidence="14" id="KW-1185">Reference proteome</keyword>
<evidence type="ECO:0000256" key="6">
    <source>
        <dbReference type="ARBA" id="ARBA00023136"/>
    </source>
</evidence>
<keyword evidence="2" id="KW-1003">Cell membrane</keyword>
<dbReference type="GO" id="GO:0016117">
    <property type="term" value="P:carotenoid biosynthetic process"/>
    <property type="evidence" value="ECO:0007669"/>
    <property type="project" value="UniProtKB-KW"/>
</dbReference>
<keyword evidence="4 13" id="KW-0808">Transferase</keyword>
<dbReference type="InterPro" id="IPR029044">
    <property type="entry name" value="Nucleotide-diphossugar_trans"/>
</dbReference>
<organism evidence="13 14">
    <name type="scientific">Paenibacillus sambharensis</name>
    <dbReference type="NCBI Taxonomy" id="1803190"/>
    <lineage>
        <taxon>Bacteria</taxon>
        <taxon>Bacillati</taxon>
        <taxon>Bacillota</taxon>
        <taxon>Bacilli</taxon>
        <taxon>Bacillales</taxon>
        <taxon>Paenibacillaceae</taxon>
        <taxon>Paenibacillus</taxon>
    </lineage>
</organism>
<dbReference type="GO" id="GO:0016757">
    <property type="term" value="F:glycosyltransferase activity"/>
    <property type="evidence" value="ECO:0007669"/>
    <property type="project" value="UniProtKB-KW"/>
</dbReference>
<evidence type="ECO:0000256" key="8">
    <source>
        <dbReference type="ARBA" id="ARBA00037904"/>
    </source>
</evidence>
<evidence type="ECO:0000256" key="1">
    <source>
        <dbReference type="ARBA" id="ARBA00004236"/>
    </source>
</evidence>